<dbReference type="InterPro" id="IPR043128">
    <property type="entry name" value="Rev_trsase/Diguanyl_cyclase"/>
</dbReference>
<dbReference type="Pfam" id="PF00563">
    <property type="entry name" value="EAL"/>
    <property type="match status" value="1"/>
</dbReference>
<reference evidence="5 6" key="1">
    <citation type="submission" date="2022-03" db="EMBL/GenBank/DDBJ databases">
        <title>Rhizobium SSM4.3 sp. nov., isolated from Sediment (Gouqi Island).</title>
        <authorList>
            <person name="Chen G."/>
        </authorList>
    </citation>
    <scope>NUCLEOTIDE SEQUENCE [LARGE SCALE GENOMIC DNA]</scope>
    <source>
        <strain evidence="5 6">SSM4.3</strain>
        <plasmid evidence="5">unnamed</plasmid>
    </source>
</reference>
<feature type="coiled-coil region" evidence="1">
    <location>
        <begin position="414"/>
        <end position="448"/>
    </location>
</feature>
<sequence length="1022" mass="114507">MRDLTRILRAESKWGRGTLWLIGGALLSVVIVSTGLMIDRQTAIAERGRIEHAVLDRLRHVKSQIETQILRDMDLALSIADDIADDSMISPPEVNRMIARALKDNSHIRSIRFEPLKDPGRMAFAPALDQNERTFVIDTPVPPLPWQAQKDWLSLIVTIDGNRFFDDHKLLLDDEYREHAEYEHAEHDHTKLAVTLPSASGGNLVFGDPSTFDDMPVTLAVTEGGLDFQIFGVPANGWDATMNRMLPSRLLVLAGVVAMMISVLLAIYLLSERNLNIARLRAREQRLLELSERFHLALETSNTGIWEIDPVTHALIWDSRSAGLHGLSESLADDEDRLADWFASLHADDIGKGEQLYFDCVVAATADRWDISYRVPLSDKSFRYLRSVGARTLDGSITGIVCDVTTDTLMTQSLSRAKENSDIKNAELELALEELSSREHQLAEASQRLDLALGSYNCGTWEGDPVTQTAIWDERMHQLYGVPFTDKAVNEHVWLSRLHPDERRDIQLATKRAVTLDQIINTTQRVVLQNGEMRYIRSVGQPHVGRDGKKKLIGIAFDVTADALLAEQLRSAKAETDMRNIELELAKNRIEFNALHDPLTSLANRRKLDLELDKLGRSGERPTTKFAILHLDLDRFKEINDTLGHAAGDAMLVHASRILMKHVPRGDLVARIGGDEFVVLARRQTTVEELATLAGKIIEEMRLPLDFEGFDCRCGVSIGIAQAQGPAPDARKVLINADIALYQAKEKGRNCHEFFTPDLQANIVAKKRMADDILAGFDRDEFVVYYQPQFEASNMQLCGAEALIRWRHPDRGILASGSFLKVAEDLNVMARIDELVLQTALKDQMRWTALGMQVPRISVNVSSKRLHDDNLIEQLKGLAISPGSICFELVESIFLDDSDTLASDNIEKIKALGIDIEIDDFGTGHTSIVSLLKLKPKRLKIDRQLVMPVTVQPQERSLVRNIVEIARSLGIETVAEGVETQEHAGILRQLGCDYLQGYAFAKPLSFEDFTRFVDRLPQRKAS</sequence>
<dbReference type="SMART" id="SM00267">
    <property type="entry name" value="GGDEF"/>
    <property type="match status" value="1"/>
</dbReference>
<dbReference type="CDD" id="cd01948">
    <property type="entry name" value="EAL"/>
    <property type="match status" value="1"/>
</dbReference>
<dbReference type="SMART" id="SM00052">
    <property type="entry name" value="EAL"/>
    <property type="match status" value="1"/>
</dbReference>
<feature type="transmembrane region" description="Helical" evidence="2">
    <location>
        <begin position="250"/>
        <end position="270"/>
    </location>
</feature>
<feature type="domain" description="EAL" evidence="3">
    <location>
        <begin position="766"/>
        <end position="1017"/>
    </location>
</feature>
<dbReference type="InterPro" id="IPR052155">
    <property type="entry name" value="Biofilm_reg_signaling"/>
</dbReference>
<dbReference type="Gene3D" id="3.30.70.270">
    <property type="match status" value="1"/>
</dbReference>
<dbReference type="Gene3D" id="3.20.20.450">
    <property type="entry name" value="EAL domain"/>
    <property type="match status" value="1"/>
</dbReference>
<dbReference type="SUPFAM" id="SSF55073">
    <property type="entry name" value="Nucleotide cyclase"/>
    <property type="match status" value="1"/>
</dbReference>
<keyword evidence="1" id="KW-0175">Coiled coil</keyword>
<dbReference type="SUPFAM" id="SSF55785">
    <property type="entry name" value="PYP-like sensor domain (PAS domain)"/>
    <property type="match status" value="2"/>
</dbReference>
<feature type="domain" description="GGDEF" evidence="4">
    <location>
        <begin position="624"/>
        <end position="757"/>
    </location>
</feature>
<dbReference type="PROSITE" id="PS50883">
    <property type="entry name" value="EAL"/>
    <property type="match status" value="1"/>
</dbReference>
<dbReference type="InterPro" id="IPR013655">
    <property type="entry name" value="PAS_fold_3"/>
</dbReference>
<keyword evidence="6" id="KW-1185">Reference proteome</keyword>
<dbReference type="EMBL" id="JALAYX010000001">
    <property type="protein sequence ID" value="MCJ8237705.1"/>
    <property type="molecule type" value="Genomic_DNA"/>
</dbReference>
<name>A0ABT0CX22_9HYPH</name>
<dbReference type="NCBIfam" id="TIGR00254">
    <property type="entry name" value="GGDEF"/>
    <property type="match status" value="1"/>
</dbReference>
<dbReference type="Proteomes" id="UP001522662">
    <property type="component" value="Unassembled WGS sequence"/>
</dbReference>
<evidence type="ECO:0000313" key="5">
    <source>
        <dbReference type="EMBL" id="MCJ8237705.1"/>
    </source>
</evidence>
<keyword evidence="2" id="KW-0812">Transmembrane</keyword>
<dbReference type="Pfam" id="PF08447">
    <property type="entry name" value="PAS_3"/>
    <property type="match status" value="1"/>
</dbReference>
<evidence type="ECO:0000256" key="2">
    <source>
        <dbReference type="SAM" id="Phobius"/>
    </source>
</evidence>
<dbReference type="PROSITE" id="PS50887">
    <property type="entry name" value="GGDEF"/>
    <property type="match status" value="1"/>
</dbReference>
<geneLocation type="plasmid" evidence="5">
    <name>unnamed</name>
</geneLocation>
<dbReference type="PANTHER" id="PTHR44757:SF2">
    <property type="entry name" value="BIOFILM ARCHITECTURE MAINTENANCE PROTEIN MBAA"/>
    <property type="match status" value="1"/>
</dbReference>
<feature type="transmembrane region" description="Helical" evidence="2">
    <location>
        <begin position="20"/>
        <end position="38"/>
    </location>
</feature>
<evidence type="ECO:0000256" key="1">
    <source>
        <dbReference type="SAM" id="Coils"/>
    </source>
</evidence>
<dbReference type="CDD" id="cd01949">
    <property type="entry name" value="GGDEF"/>
    <property type="match status" value="1"/>
</dbReference>
<dbReference type="InterPro" id="IPR035965">
    <property type="entry name" value="PAS-like_dom_sf"/>
</dbReference>
<evidence type="ECO:0000259" key="3">
    <source>
        <dbReference type="PROSITE" id="PS50883"/>
    </source>
</evidence>
<comment type="caution">
    <text evidence="5">The sequence shown here is derived from an EMBL/GenBank/DDBJ whole genome shotgun (WGS) entry which is preliminary data.</text>
</comment>
<gene>
    <name evidence="5" type="ORF">MKJ03_05150</name>
</gene>
<dbReference type="InterPro" id="IPR001633">
    <property type="entry name" value="EAL_dom"/>
</dbReference>
<protein>
    <submittedName>
        <fullName evidence="5">EAL domain-containing protein</fullName>
    </submittedName>
</protein>
<organism evidence="5 6">
    <name type="scientific">Peteryoungia algae</name>
    <dbReference type="NCBI Taxonomy" id="2919917"/>
    <lineage>
        <taxon>Bacteria</taxon>
        <taxon>Pseudomonadati</taxon>
        <taxon>Pseudomonadota</taxon>
        <taxon>Alphaproteobacteria</taxon>
        <taxon>Hyphomicrobiales</taxon>
        <taxon>Rhizobiaceae</taxon>
        <taxon>Peteryoungia</taxon>
    </lineage>
</organism>
<dbReference type="PANTHER" id="PTHR44757">
    <property type="entry name" value="DIGUANYLATE CYCLASE DGCP"/>
    <property type="match status" value="1"/>
</dbReference>
<dbReference type="RefSeq" id="WP_245135246.1">
    <property type="nucleotide sequence ID" value="NZ_CP128477.1"/>
</dbReference>
<keyword evidence="2" id="KW-1133">Transmembrane helix</keyword>
<dbReference type="InterPro" id="IPR035919">
    <property type="entry name" value="EAL_sf"/>
</dbReference>
<accession>A0ABT0CX22</accession>
<evidence type="ECO:0000259" key="4">
    <source>
        <dbReference type="PROSITE" id="PS50887"/>
    </source>
</evidence>
<dbReference type="Gene3D" id="3.30.450.20">
    <property type="entry name" value="PAS domain"/>
    <property type="match status" value="2"/>
</dbReference>
<proteinExistence type="predicted"/>
<keyword evidence="5" id="KW-0614">Plasmid</keyword>
<dbReference type="InterPro" id="IPR029787">
    <property type="entry name" value="Nucleotide_cyclase"/>
</dbReference>
<keyword evidence="2" id="KW-0472">Membrane</keyword>
<evidence type="ECO:0000313" key="6">
    <source>
        <dbReference type="Proteomes" id="UP001522662"/>
    </source>
</evidence>
<dbReference type="InterPro" id="IPR000160">
    <property type="entry name" value="GGDEF_dom"/>
</dbReference>
<dbReference type="Pfam" id="PF00990">
    <property type="entry name" value="GGDEF"/>
    <property type="match status" value="1"/>
</dbReference>
<dbReference type="SUPFAM" id="SSF141868">
    <property type="entry name" value="EAL domain-like"/>
    <property type="match status" value="1"/>
</dbReference>